<evidence type="ECO:0000256" key="1">
    <source>
        <dbReference type="ARBA" id="ARBA00001445"/>
    </source>
</evidence>
<keyword evidence="3" id="KW-0378">Hydrolase</keyword>
<organism evidence="8 9">
    <name type="scientific">Microlunatus soli</name>
    <dbReference type="NCBI Taxonomy" id="630515"/>
    <lineage>
        <taxon>Bacteria</taxon>
        <taxon>Bacillati</taxon>
        <taxon>Actinomycetota</taxon>
        <taxon>Actinomycetes</taxon>
        <taxon>Propionibacteriales</taxon>
        <taxon>Propionibacteriaceae</taxon>
        <taxon>Microlunatus</taxon>
    </lineage>
</organism>
<evidence type="ECO:0000313" key="9">
    <source>
        <dbReference type="Proteomes" id="UP000199103"/>
    </source>
</evidence>
<dbReference type="EC" id="3.2.1.40" evidence="2"/>
<feature type="domain" description="Bacterial alpha-L-rhamnosidase N-terminal" evidence="5">
    <location>
        <begin position="154"/>
        <end position="324"/>
    </location>
</feature>
<dbReference type="InterPro" id="IPR013737">
    <property type="entry name" value="Bac_rhamnosid_N"/>
</dbReference>
<dbReference type="Proteomes" id="UP000199103">
    <property type="component" value="Chromosome I"/>
</dbReference>
<feature type="domain" description="Alpha-L-rhamnosidase six-hairpin glycosidase" evidence="6">
    <location>
        <begin position="442"/>
        <end position="795"/>
    </location>
</feature>
<dbReference type="Pfam" id="PF08531">
    <property type="entry name" value="Bac_rhamnosid_N"/>
    <property type="match status" value="1"/>
</dbReference>
<feature type="domain" description="Alpha-L-rhamnosidase C-terminal" evidence="7">
    <location>
        <begin position="797"/>
        <end position="870"/>
    </location>
</feature>
<dbReference type="GO" id="GO:0005975">
    <property type="term" value="P:carbohydrate metabolic process"/>
    <property type="evidence" value="ECO:0007669"/>
    <property type="project" value="InterPro"/>
</dbReference>
<dbReference type="InterPro" id="IPR035396">
    <property type="entry name" value="Bac_rhamnosid6H"/>
</dbReference>
<comment type="catalytic activity">
    <reaction evidence="1">
        <text>Hydrolysis of terminal non-reducing alpha-L-rhamnose residues in alpha-L-rhamnosides.</text>
        <dbReference type="EC" id="3.2.1.40"/>
    </reaction>
</comment>
<dbReference type="OrthoDB" id="9761045at2"/>
<evidence type="ECO:0000259" key="6">
    <source>
        <dbReference type="Pfam" id="PF17389"/>
    </source>
</evidence>
<dbReference type="InterPro" id="IPR008928">
    <property type="entry name" value="6-hairpin_glycosidase_sf"/>
</dbReference>
<reference evidence="8 9" key="1">
    <citation type="submission" date="2016-10" db="EMBL/GenBank/DDBJ databases">
        <authorList>
            <person name="de Groot N.N."/>
        </authorList>
    </citation>
    <scope>NUCLEOTIDE SEQUENCE [LARGE SCALE GENOMIC DNA]</scope>
    <source>
        <strain evidence="8 9">DSM 21800</strain>
    </source>
</reference>
<dbReference type="InterPro" id="IPR008902">
    <property type="entry name" value="Rhamnosid_concanavalin"/>
</dbReference>
<feature type="domain" description="Alpha-L-rhamnosidase concanavalin-like" evidence="4">
    <location>
        <begin position="334"/>
        <end position="431"/>
    </location>
</feature>
<dbReference type="SUPFAM" id="SSF48208">
    <property type="entry name" value="Six-hairpin glycosidases"/>
    <property type="match status" value="1"/>
</dbReference>
<keyword evidence="9" id="KW-1185">Reference proteome</keyword>
<dbReference type="Pfam" id="PF25788">
    <property type="entry name" value="Ig_Rha78A_N"/>
    <property type="match status" value="1"/>
</dbReference>
<evidence type="ECO:0000259" key="7">
    <source>
        <dbReference type="Pfam" id="PF17390"/>
    </source>
</evidence>
<dbReference type="PANTHER" id="PTHR33307:SF6">
    <property type="entry name" value="ALPHA-RHAMNOSIDASE (EUROFUNG)-RELATED"/>
    <property type="match status" value="1"/>
</dbReference>
<dbReference type="InterPro" id="IPR016007">
    <property type="entry name" value="Alpha_rhamnosid"/>
</dbReference>
<dbReference type="InterPro" id="IPR035398">
    <property type="entry name" value="Bac_rhamnosid_C"/>
</dbReference>
<evidence type="ECO:0000259" key="5">
    <source>
        <dbReference type="Pfam" id="PF08531"/>
    </source>
</evidence>
<dbReference type="Gene3D" id="2.60.40.10">
    <property type="entry name" value="Immunoglobulins"/>
    <property type="match status" value="1"/>
</dbReference>
<dbReference type="RefSeq" id="WP_091529439.1">
    <property type="nucleotide sequence ID" value="NZ_LT629772.1"/>
</dbReference>
<evidence type="ECO:0000313" key="8">
    <source>
        <dbReference type="EMBL" id="SDT36287.1"/>
    </source>
</evidence>
<evidence type="ECO:0000256" key="2">
    <source>
        <dbReference type="ARBA" id="ARBA00012652"/>
    </source>
</evidence>
<dbReference type="Pfam" id="PF17390">
    <property type="entry name" value="Bac_rhamnosid_C"/>
    <property type="match status" value="1"/>
</dbReference>
<sequence>MSVLVHHLRAEHRHPALGIGTATPRISWQIDAEPRWSQRGYQIELTRHPATAGDAPTAPTVFEGQGNDQLLVPWPDEPLASREQATIRVRVEGADVEDQQEQLSPWSEPLTITVGLLEPQDWQAVPVGIPWWEDAESDERRPALLRRDFDVDGEVASAILYASAHGLYQLELNGRRIGDEELAPGWTSYPRRLRYSTHDVTELITAGSNAIGSWLGDGWYRGRLGWRGGFRNLFGHDQALIAQLEIRYTDGRTVIISSDHRWRAAPSPIEHSGIYDGETYDARAEQHGWSEPGFDDSDWSWVKVGQRDPRTLVAPDGPPVRCTQELQPIAVLDTPSGKQVVDFGQNFAGRVRLSVNGPAGTEITLRTAEVMQQGEIYTRPLRDARSTDRYILAGRDREEWEPRFTIHGFRYVEVTGWPGDLRQAVADGRLVGRVLHSDLEPTGSFSSSDAKLNKLHENVRWSMRSNFVDLPTDCPQRDERVGWTGDIQVFAPTASFLYDCSGFLRSWLRDLAVEQLPDGTVPWYLPVIPAHAMWTPIRPGAAWGDVAVLTPWVLYERFGDRQLLHDQYPSAKAWVDLVDRLAGPGHLWDTGFQLGDWLDPDAPPQDPADAKTDRYLVATAYFARSTATLARMAEVLDNTEDAIRYRELAARIRDAFRHRYVTTDGDGGLRMTSDAQTAYALAISFDLLPDEASRLAAGRRLAELVAEAKNRISTGFVGTPLITEALSSTGQLDRAYDLLLETACPSWLYAVEQGATTIWERWDSQLPDGTVNPGTMTSFNHYALGAVADWLHRVVAGLDPVEPGYRRIAFRPRPGGGLTSAQAELATPYGPAAIGWRLDDHRLVIDTRVPTGATAFLDLPDRDPVEVSTGSNTFTFPRE</sequence>
<dbReference type="PIRSF" id="PIRSF010631">
    <property type="entry name" value="A-rhamnsds"/>
    <property type="match status" value="1"/>
</dbReference>
<protein>
    <recommendedName>
        <fullName evidence="2">alpha-L-rhamnosidase</fullName>
        <ecNumber evidence="2">3.2.1.40</ecNumber>
    </recommendedName>
</protein>
<dbReference type="InterPro" id="IPR013783">
    <property type="entry name" value="Ig-like_fold"/>
</dbReference>
<dbReference type="GO" id="GO:0030596">
    <property type="term" value="F:alpha-L-rhamnosidase activity"/>
    <property type="evidence" value="ECO:0007669"/>
    <property type="project" value="UniProtKB-EC"/>
</dbReference>
<dbReference type="Gene3D" id="1.50.10.10">
    <property type="match status" value="1"/>
</dbReference>
<dbReference type="PANTHER" id="PTHR33307">
    <property type="entry name" value="ALPHA-RHAMNOSIDASE (EUROFUNG)"/>
    <property type="match status" value="1"/>
</dbReference>
<dbReference type="InterPro" id="IPR012341">
    <property type="entry name" value="6hp_glycosidase-like_sf"/>
</dbReference>
<dbReference type="Gene3D" id="2.60.120.260">
    <property type="entry name" value="Galactose-binding domain-like"/>
    <property type="match status" value="2"/>
</dbReference>
<evidence type="ECO:0000259" key="4">
    <source>
        <dbReference type="Pfam" id="PF05592"/>
    </source>
</evidence>
<gene>
    <name evidence="8" type="ORF">SAMN04489812_5401</name>
</gene>
<dbReference type="Pfam" id="PF17389">
    <property type="entry name" value="Bac_rhamnosid6H"/>
    <property type="match status" value="1"/>
</dbReference>
<dbReference type="Gene3D" id="2.60.420.10">
    <property type="entry name" value="Maltose phosphorylase, domain 3"/>
    <property type="match status" value="1"/>
</dbReference>
<proteinExistence type="predicted"/>
<dbReference type="EMBL" id="LT629772">
    <property type="protein sequence ID" value="SDT36287.1"/>
    <property type="molecule type" value="Genomic_DNA"/>
</dbReference>
<evidence type="ECO:0000256" key="3">
    <source>
        <dbReference type="ARBA" id="ARBA00022801"/>
    </source>
</evidence>
<dbReference type="Pfam" id="PF05592">
    <property type="entry name" value="Bac_rhamnosid"/>
    <property type="match status" value="1"/>
</dbReference>
<name>A0A1H1ZRS7_9ACTN</name>
<accession>A0A1H1ZRS7</accession>
<dbReference type="STRING" id="630515.SAMN04489812_5401"/>
<dbReference type="AlphaFoldDB" id="A0A1H1ZRS7"/>